<evidence type="ECO:0000256" key="3">
    <source>
        <dbReference type="ARBA" id="ARBA00012438"/>
    </source>
</evidence>
<dbReference type="AlphaFoldDB" id="A0A9D1UL56"/>
<dbReference type="InterPro" id="IPR005467">
    <property type="entry name" value="His_kinase_dom"/>
</dbReference>
<dbReference type="FunFam" id="3.30.565.10:FF:000013">
    <property type="entry name" value="Two-component sensor histidine kinase"/>
    <property type="match status" value="1"/>
</dbReference>
<dbReference type="PANTHER" id="PTHR43547">
    <property type="entry name" value="TWO-COMPONENT HISTIDINE KINASE"/>
    <property type="match status" value="1"/>
</dbReference>
<dbReference type="PANTHER" id="PTHR43547:SF2">
    <property type="entry name" value="HYBRID SIGNAL TRANSDUCTION HISTIDINE KINASE C"/>
    <property type="match status" value="1"/>
</dbReference>
<evidence type="ECO:0000259" key="17">
    <source>
        <dbReference type="PROSITE" id="PS50109"/>
    </source>
</evidence>
<dbReference type="FunFam" id="1.10.287.130:FF:000010">
    <property type="entry name" value="Two-component sensor histidine kinase"/>
    <property type="match status" value="1"/>
</dbReference>
<dbReference type="Gene3D" id="3.30.565.10">
    <property type="entry name" value="Histidine kinase-like ATPase, C-terminal domain"/>
    <property type="match status" value="1"/>
</dbReference>
<evidence type="ECO:0000256" key="14">
    <source>
        <dbReference type="ARBA" id="ARBA00035305"/>
    </source>
</evidence>
<proteinExistence type="predicted"/>
<dbReference type="InterPro" id="IPR003660">
    <property type="entry name" value="HAMP_dom"/>
</dbReference>
<dbReference type="PROSITE" id="PS50109">
    <property type="entry name" value="HIS_KIN"/>
    <property type="match status" value="1"/>
</dbReference>
<keyword evidence="5" id="KW-0597">Phosphoprotein</keyword>
<dbReference type="Gene3D" id="6.10.340.10">
    <property type="match status" value="1"/>
</dbReference>
<dbReference type="SMART" id="SM00388">
    <property type="entry name" value="HisKA"/>
    <property type="match status" value="1"/>
</dbReference>
<protein>
    <recommendedName>
        <fullName evidence="14">Sensor histidine kinase MtrB</fullName>
        <ecNumber evidence="3">2.7.13.3</ecNumber>
    </recommendedName>
</protein>
<dbReference type="EMBL" id="DXGC01000065">
    <property type="protein sequence ID" value="HIW91378.1"/>
    <property type="molecule type" value="Genomic_DNA"/>
</dbReference>
<feature type="domain" description="HAMP" evidence="18">
    <location>
        <begin position="326"/>
        <end position="378"/>
    </location>
</feature>
<dbReference type="NCBIfam" id="NF040691">
    <property type="entry name" value="MtrAB_MtrB"/>
    <property type="match status" value="1"/>
</dbReference>
<dbReference type="SUPFAM" id="SSF47384">
    <property type="entry name" value="Homodimeric domain of signal transducing histidine kinase"/>
    <property type="match status" value="1"/>
</dbReference>
<dbReference type="SMART" id="SM00304">
    <property type="entry name" value="HAMP"/>
    <property type="match status" value="1"/>
</dbReference>
<evidence type="ECO:0000256" key="1">
    <source>
        <dbReference type="ARBA" id="ARBA00000085"/>
    </source>
</evidence>
<organism evidence="19 20">
    <name type="scientific">Candidatus Corynebacterium avicola</name>
    <dbReference type="NCBI Taxonomy" id="2838527"/>
    <lineage>
        <taxon>Bacteria</taxon>
        <taxon>Bacillati</taxon>
        <taxon>Actinomycetota</taxon>
        <taxon>Actinomycetes</taxon>
        <taxon>Mycobacteriales</taxon>
        <taxon>Corynebacteriaceae</taxon>
        <taxon>Corynebacterium</taxon>
    </lineage>
</organism>
<dbReference type="SMART" id="SM00387">
    <property type="entry name" value="HATPase_c"/>
    <property type="match status" value="1"/>
</dbReference>
<feature type="compositionally biased region" description="Acidic residues" evidence="15">
    <location>
        <begin position="624"/>
        <end position="639"/>
    </location>
</feature>
<reference evidence="19" key="1">
    <citation type="journal article" date="2021" name="PeerJ">
        <title>Extensive microbial diversity within the chicken gut microbiome revealed by metagenomics and culture.</title>
        <authorList>
            <person name="Gilroy R."/>
            <person name="Ravi A."/>
            <person name="Getino M."/>
            <person name="Pursley I."/>
            <person name="Horton D.L."/>
            <person name="Alikhan N.F."/>
            <person name="Baker D."/>
            <person name="Gharbi K."/>
            <person name="Hall N."/>
            <person name="Watson M."/>
            <person name="Adriaenssens E.M."/>
            <person name="Foster-Nyarko E."/>
            <person name="Jarju S."/>
            <person name="Secka A."/>
            <person name="Antonio M."/>
            <person name="Oren A."/>
            <person name="Chaudhuri R.R."/>
            <person name="La Ragione R."/>
            <person name="Hildebrand F."/>
            <person name="Pallen M.J."/>
        </authorList>
    </citation>
    <scope>NUCLEOTIDE SEQUENCE</scope>
    <source>
        <strain evidence="19">CHK32-1732</strain>
    </source>
</reference>
<feature type="compositionally biased region" description="Low complexity" evidence="15">
    <location>
        <begin position="10"/>
        <end position="55"/>
    </location>
</feature>
<evidence type="ECO:0000256" key="8">
    <source>
        <dbReference type="ARBA" id="ARBA00022741"/>
    </source>
</evidence>
<feature type="region of interest" description="Disordered" evidence="15">
    <location>
        <begin position="1"/>
        <end position="62"/>
    </location>
</feature>
<dbReference type="InterPro" id="IPR003594">
    <property type="entry name" value="HATPase_dom"/>
</dbReference>
<feature type="region of interest" description="Disordered" evidence="15">
    <location>
        <begin position="615"/>
        <end position="644"/>
    </location>
</feature>
<evidence type="ECO:0000256" key="5">
    <source>
        <dbReference type="ARBA" id="ARBA00022553"/>
    </source>
</evidence>
<keyword evidence="10" id="KW-0067">ATP-binding</keyword>
<keyword evidence="11 16" id="KW-1133">Transmembrane helix</keyword>
<evidence type="ECO:0000256" key="12">
    <source>
        <dbReference type="ARBA" id="ARBA00023012"/>
    </source>
</evidence>
<dbReference type="PRINTS" id="PR00344">
    <property type="entry name" value="BCTRLSENSOR"/>
</dbReference>
<dbReference type="InterPro" id="IPR036890">
    <property type="entry name" value="HATPase_C_sf"/>
</dbReference>
<feature type="compositionally biased region" description="Acidic residues" evidence="15">
    <location>
        <begin position="752"/>
        <end position="778"/>
    </location>
</feature>
<evidence type="ECO:0000256" key="10">
    <source>
        <dbReference type="ARBA" id="ARBA00022840"/>
    </source>
</evidence>
<dbReference type="PROSITE" id="PS50885">
    <property type="entry name" value="HAMP"/>
    <property type="match status" value="1"/>
</dbReference>
<evidence type="ECO:0000256" key="9">
    <source>
        <dbReference type="ARBA" id="ARBA00022777"/>
    </source>
</evidence>
<feature type="domain" description="Histidine kinase" evidence="17">
    <location>
        <begin position="393"/>
        <end position="610"/>
    </location>
</feature>
<dbReference type="InterPro" id="IPR036097">
    <property type="entry name" value="HisK_dim/P_sf"/>
</dbReference>
<reference evidence="19" key="2">
    <citation type="submission" date="2021-04" db="EMBL/GenBank/DDBJ databases">
        <authorList>
            <person name="Gilroy R."/>
        </authorList>
    </citation>
    <scope>NUCLEOTIDE SEQUENCE</scope>
    <source>
        <strain evidence="19">CHK32-1732</strain>
    </source>
</reference>
<dbReference type="CDD" id="cd06225">
    <property type="entry name" value="HAMP"/>
    <property type="match status" value="1"/>
</dbReference>
<keyword evidence="7 16" id="KW-0812">Transmembrane</keyword>
<name>A0A9D1UL56_9CORY</name>
<dbReference type="GO" id="GO:0005524">
    <property type="term" value="F:ATP binding"/>
    <property type="evidence" value="ECO:0007669"/>
    <property type="project" value="UniProtKB-KW"/>
</dbReference>
<sequence>MSAEDNQDPDAAGTTSASGDSGSADSAGSAGSAGSAADTGSSSASDTAASGSDSGKAPGRSILPFTRDVHADFARRRSRVGDEADPRRAPRGELGDIGILDGLKILVRRPATFGRTLLEKLSQRWRTSIQVRVIGSVLGSSLLVVMALGFVLTSFVGQQLLDAKNRAAIEEIDRARSIVEEQIRTTDTSTSPQLRINNARAALSDRSAAVDQTTTSTVYEPVIIAADATGGDISSPDDHAVPDSLRDFVQQDQVSTQYTTVERDSGRYKALVVGTPVGTDIQGLELYLVMPLDNEESTMALMRGLLLAGGVVLMVLLVVIAWVFSQQLTVPVRTASRIAERFSAGHMRERMAVDGQDEVARLAISFNEMAEKLSYQIRQLEEFGSLQQQFTSDVSHELRTPLTTVRMAADLIHANAEDLDPVTRRASELMNAELDRFEMLLGDLLEISRHDAGVANLSREVIDVRGVVKSTMEQLRALADEVGCEIQLDLPAEPVMEEVDSRRVERILRNLLANAVDHSEGRPVKVTMRRSAESLAVTVVDHGMGLKDGEADLVFNRFWRSDPSRERRTGGTGLGLAIAKEDAQLHGGRLEAAGEQGVGACFRLTLPRVPGEVVRTSPLPLEVDPVEENDQPTGADDDGTTGAETASDMALDTFTDAETEADNVTDIDDLPDMDAPESTDNSDEADDPVDSYVIDDAVAPEVSDGNEDGSDDDGVDRFDSVDVEAGSSSTLGVDLSAFEGLTEEELRIALQEAEDMDDGWDDSVEDGWDDAHDDDWDGTEPRDD</sequence>
<keyword evidence="12" id="KW-0902">Two-component regulatory system</keyword>
<dbReference type="Pfam" id="PF02518">
    <property type="entry name" value="HATPase_c"/>
    <property type="match status" value="1"/>
</dbReference>
<comment type="subcellular location">
    <subcellularLocation>
        <location evidence="2">Cell membrane</location>
        <topology evidence="2">Multi-pass membrane protein</topology>
    </subcellularLocation>
</comment>
<evidence type="ECO:0000256" key="16">
    <source>
        <dbReference type="SAM" id="Phobius"/>
    </source>
</evidence>
<dbReference type="Pfam" id="PF00672">
    <property type="entry name" value="HAMP"/>
    <property type="match status" value="1"/>
</dbReference>
<keyword evidence="9" id="KW-0418">Kinase</keyword>
<keyword evidence="13 16" id="KW-0472">Membrane</keyword>
<evidence type="ECO:0000313" key="20">
    <source>
        <dbReference type="Proteomes" id="UP000824190"/>
    </source>
</evidence>
<comment type="caution">
    <text evidence="19">The sequence shown here is derived from an EMBL/GenBank/DDBJ whole genome shotgun (WGS) entry which is preliminary data.</text>
</comment>
<dbReference type="InterPro" id="IPR003661">
    <property type="entry name" value="HisK_dim/P_dom"/>
</dbReference>
<keyword evidence="8" id="KW-0547">Nucleotide-binding</keyword>
<accession>A0A9D1UL56</accession>
<feature type="transmembrane region" description="Helical" evidence="16">
    <location>
        <begin position="305"/>
        <end position="324"/>
    </location>
</feature>
<dbReference type="CDD" id="cd00082">
    <property type="entry name" value="HisKA"/>
    <property type="match status" value="1"/>
</dbReference>
<feature type="region of interest" description="Disordered" evidence="15">
    <location>
        <begin position="752"/>
        <end position="784"/>
    </location>
</feature>
<feature type="region of interest" description="Disordered" evidence="15">
    <location>
        <begin position="657"/>
        <end position="738"/>
    </location>
</feature>
<feature type="compositionally biased region" description="Acidic residues" evidence="15">
    <location>
        <begin position="657"/>
        <end position="689"/>
    </location>
</feature>
<dbReference type="CDD" id="cd00075">
    <property type="entry name" value="HATPase"/>
    <property type="match status" value="1"/>
</dbReference>
<evidence type="ECO:0000256" key="11">
    <source>
        <dbReference type="ARBA" id="ARBA00022989"/>
    </source>
</evidence>
<evidence type="ECO:0000256" key="2">
    <source>
        <dbReference type="ARBA" id="ARBA00004651"/>
    </source>
</evidence>
<evidence type="ECO:0000256" key="4">
    <source>
        <dbReference type="ARBA" id="ARBA00022475"/>
    </source>
</evidence>
<feature type="transmembrane region" description="Helical" evidence="16">
    <location>
        <begin position="133"/>
        <end position="156"/>
    </location>
</feature>
<keyword evidence="6" id="KW-0808">Transferase</keyword>
<evidence type="ECO:0000256" key="6">
    <source>
        <dbReference type="ARBA" id="ARBA00022679"/>
    </source>
</evidence>
<evidence type="ECO:0000256" key="7">
    <source>
        <dbReference type="ARBA" id="ARBA00022692"/>
    </source>
</evidence>
<evidence type="ECO:0000313" key="19">
    <source>
        <dbReference type="EMBL" id="HIW91378.1"/>
    </source>
</evidence>
<feature type="compositionally biased region" description="Acidic residues" evidence="15">
    <location>
        <begin position="704"/>
        <end position="714"/>
    </location>
</feature>
<dbReference type="Pfam" id="PF00512">
    <property type="entry name" value="HisKA"/>
    <property type="match status" value="1"/>
</dbReference>
<dbReference type="SUPFAM" id="SSF158472">
    <property type="entry name" value="HAMP domain-like"/>
    <property type="match status" value="1"/>
</dbReference>
<dbReference type="SUPFAM" id="SSF55874">
    <property type="entry name" value="ATPase domain of HSP90 chaperone/DNA topoisomerase II/histidine kinase"/>
    <property type="match status" value="1"/>
</dbReference>
<keyword evidence="4" id="KW-1003">Cell membrane</keyword>
<dbReference type="Proteomes" id="UP000824190">
    <property type="component" value="Unassembled WGS sequence"/>
</dbReference>
<dbReference type="GO" id="GO:0005886">
    <property type="term" value="C:plasma membrane"/>
    <property type="evidence" value="ECO:0007669"/>
    <property type="project" value="UniProtKB-SubCell"/>
</dbReference>
<comment type="catalytic activity">
    <reaction evidence="1">
        <text>ATP + protein L-histidine = ADP + protein N-phospho-L-histidine.</text>
        <dbReference type="EC" id="2.7.13.3"/>
    </reaction>
</comment>
<dbReference type="Gene3D" id="1.10.287.130">
    <property type="match status" value="1"/>
</dbReference>
<dbReference type="GO" id="GO:0000155">
    <property type="term" value="F:phosphorelay sensor kinase activity"/>
    <property type="evidence" value="ECO:0007669"/>
    <property type="project" value="InterPro"/>
</dbReference>
<gene>
    <name evidence="19" type="ORF">H9870_06940</name>
</gene>
<evidence type="ECO:0000256" key="13">
    <source>
        <dbReference type="ARBA" id="ARBA00023136"/>
    </source>
</evidence>
<dbReference type="InterPro" id="IPR004358">
    <property type="entry name" value="Sig_transdc_His_kin-like_C"/>
</dbReference>
<dbReference type="InterPro" id="IPR047669">
    <property type="entry name" value="MtrAB_MtrB"/>
</dbReference>
<evidence type="ECO:0000259" key="18">
    <source>
        <dbReference type="PROSITE" id="PS50885"/>
    </source>
</evidence>
<evidence type="ECO:0000256" key="15">
    <source>
        <dbReference type="SAM" id="MobiDB-lite"/>
    </source>
</evidence>
<dbReference type="EC" id="2.7.13.3" evidence="3"/>